<gene>
    <name evidence="2" type="ORF">PUN28_010989</name>
</gene>
<feature type="region of interest" description="Disordered" evidence="1">
    <location>
        <begin position="25"/>
        <end position="47"/>
    </location>
</feature>
<dbReference type="AlphaFoldDB" id="A0AAW2FM95"/>
<reference evidence="2 3" key="1">
    <citation type="submission" date="2023-03" db="EMBL/GenBank/DDBJ databases">
        <title>High recombination rates correlate with genetic variation in Cardiocondyla obscurior ants.</title>
        <authorList>
            <person name="Errbii M."/>
        </authorList>
    </citation>
    <scope>NUCLEOTIDE SEQUENCE [LARGE SCALE GENOMIC DNA]</scope>
    <source>
        <strain evidence="2">Alpha-2009</strain>
        <tissue evidence="2">Whole body</tissue>
    </source>
</reference>
<keyword evidence="3" id="KW-1185">Reference proteome</keyword>
<comment type="caution">
    <text evidence="2">The sequence shown here is derived from an EMBL/GenBank/DDBJ whole genome shotgun (WGS) entry which is preliminary data.</text>
</comment>
<proteinExistence type="predicted"/>
<evidence type="ECO:0000256" key="1">
    <source>
        <dbReference type="SAM" id="MobiDB-lite"/>
    </source>
</evidence>
<protein>
    <submittedName>
        <fullName evidence="2">Uncharacterized protein</fullName>
    </submittedName>
</protein>
<name>A0AAW2FM95_9HYME</name>
<organism evidence="2 3">
    <name type="scientific">Cardiocondyla obscurior</name>
    <dbReference type="NCBI Taxonomy" id="286306"/>
    <lineage>
        <taxon>Eukaryota</taxon>
        <taxon>Metazoa</taxon>
        <taxon>Ecdysozoa</taxon>
        <taxon>Arthropoda</taxon>
        <taxon>Hexapoda</taxon>
        <taxon>Insecta</taxon>
        <taxon>Pterygota</taxon>
        <taxon>Neoptera</taxon>
        <taxon>Endopterygota</taxon>
        <taxon>Hymenoptera</taxon>
        <taxon>Apocrita</taxon>
        <taxon>Aculeata</taxon>
        <taxon>Formicoidea</taxon>
        <taxon>Formicidae</taxon>
        <taxon>Myrmicinae</taxon>
        <taxon>Cardiocondyla</taxon>
    </lineage>
</organism>
<accession>A0AAW2FM95</accession>
<sequence length="47" mass="5441">MAKTEARPFSRLSLFRRRPPALPRGELHPQFLIKPQRGPGEGFVELR</sequence>
<dbReference type="Proteomes" id="UP001430953">
    <property type="component" value="Unassembled WGS sequence"/>
</dbReference>
<evidence type="ECO:0000313" key="2">
    <source>
        <dbReference type="EMBL" id="KAL0115814.1"/>
    </source>
</evidence>
<evidence type="ECO:0000313" key="3">
    <source>
        <dbReference type="Proteomes" id="UP001430953"/>
    </source>
</evidence>
<dbReference type="EMBL" id="JADYXP020000010">
    <property type="protein sequence ID" value="KAL0115814.1"/>
    <property type="molecule type" value="Genomic_DNA"/>
</dbReference>